<evidence type="ECO:0000313" key="2">
    <source>
        <dbReference type="EMBL" id="CAB4814866.1"/>
    </source>
</evidence>
<proteinExistence type="predicted"/>
<dbReference type="GO" id="GO:0030975">
    <property type="term" value="F:thiamine binding"/>
    <property type="evidence" value="ECO:0007669"/>
    <property type="project" value="TreeGrafter"/>
</dbReference>
<keyword evidence="1" id="KW-0732">Signal</keyword>
<gene>
    <name evidence="2" type="ORF">UFOPK3139_00271</name>
</gene>
<sequence>MNRPSSRPRAIFFLVFVALVSMSLTACGDDADPQAAQCLSKPVATPIDANKVAATDTKGTEITLVTHDSFAVSDGVLAEFTKQTGITVKLLSSGDAGQMVSQAVLTAGNPVADVMFGIDNTLLCRGLLANLFTPYTSSALAEVPDSLELDPFHRVSPIDVGDVCLNYAKAAYATNAARRPSTISPPLRSRTRS</sequence>
<dbReference type="EMBL" id="CAFABA010000006">
    <property type="protein sequence ID" value="CAB4814866.1"/>
    <property type="molecule type" value="Genomic_DNA"/>
</dbReference>
<dbReference type="AlphaFoldDB" id="A0A6J6Z5M1"/>
<dbReference type="GO" id="GO:0015888">
    <property type="term" value="P:thiamine transport"/>
    <property type="evidence" value="ECO:0007669"/>
    <property type="project" value="TreeGrafter"/>
</dbReference>
<accession>A0A6J6Z5M1</accession>
<organism evidence="2">
    <name type="scientific">freshwater metagenome</name>
    <dbReference type="NCBI Taxonomy" id="449393"/>
    <lineage>
        <taxon>unclassified sequences</taxon>
        <taxon>metagenomes</taxon>
        <taxon>ecological metagenomes</taxon>
    </lineage>
</organism>
<dbReference type="GO" id="GO:0030976">
    <property type="term" value="F:thiamine pyrophosphate binding"/>
    <property type="evidence" value="ECO:0007669"/>
    <property type="project" value="TreeGrafter"/>
</dbReference>
<name>A0A6J6Z5M1_9ZZZZ</name>
<reference evidence="2" key="1">
    <citation type="submission" date="2020-05" db="EMBL/GenBank/DDBJ databases">
        <authorList>
            <person name="Chiriac C."/>
            <person name="Salcher M."/>
            <person name="Ghai R."/>
            <person name="Kavagutti S V."/>
        </authorList>
    </citation>
    <scope>NUCLEOTIDE SEQUENCE</scope>
</reference>
<dbReference type="PROSITE" id="PS51257">
    <property type="entry name" value="PROKAR_LIPOPROTEIN"/>
    <property type="match status" value="1"/>
</dbReference>
<dbReference type="Gene3D" id="3.40.190.10">
    <property type="entry name" value="Periplasmic binding protein-like II"/>
    <property type="match status" value="2"/>
</dbReference>
<dbReference type="PANTHER" id="PTHR30006:SF2">
    <property type="entry name" value="ABC TRANSPORTER SUBSTRATE-BINDING PROTEIN"/>
    <property type="match status" value="1"/>
</dbReference>
<dbReference type="GO" id="GO:0030288">
    <property type="term" value="C:outer membrane-bounded periplasmic space"/>
    <property type="evidence" value="ECO:0007669"/>
    <property type="project" value="TreeGrafter"/>
</dbReference>
<evidence type="ECO:0000256" key="1">
    <source>
        <dbReference type="ARBA" id="ARBA00022729"/>
    </source>
</evidence>
<protein>
    <submittedName>
        <fullName evidence="2">Unannotated protein</fullName>
    </submittedName>
</protein>
<dbReference type="SUPFAM" id="SSF53850">
    <property type="entry name" value="Periplasmic binding protein-like II"/>
    <property type="match status" value="1"/>
</dbReference>
<dbReference type="PANTHER" id="PTHR30006">
    <property type="entry name" value="THIAMINE-BINDING PERIPLASMIC PROTEIN-RELATED"/>
    <property type="match status" value="1"/>
</dbReference>